<dbReference type="GO" id="GO:0005886">
    <property type="term" value="C:plasma membrane"/>
    <property type="evidence" value="ECO:0007669"/>
    <property type="project" value="TreeGrafter"/>
</dbReference>
<dbReference type="Pfam" id="PF07670">
    <property type="entry name" value="Gate"/>
    <property type="match status" value="1"/>
</dbReference>
<dbReference type="Proteomes" id="UP000824200">
    <property type="component" value="Unassembled WGS sequence"/>
</dbReference>
<evidence type="ECO:0000313" key="3">
    <source>
        <dbReference type="EMBL" id="HIR65615.1"/>
    </source>
</evidence>
<organism evidence="3 4">
    <name type="scientific">Candidatus Fimimonas gallinarum</name>
    <dbReference type="NCBI Taxonomy" id="2840821"/>
    <lineage>
        <taxon>Bacteria</taxon>
        <taxon>Pseudomonadati</taxon>
        <taxon>Myxococcota</taxon>
        <taxon>Myxococcia</taxon>
        <taxon>Myxococcales</taxon>
        <taxon>Cystobacterineae</taxon>
        <taxon>Myxococcaceae</taxon>
        <taxon>Myxococcaceae incertae sedis</taxon>
        <taxon>Candidatus Fimimonas</taxon>
    </lineage>
</organism>
<dbReference type="PANTHER" id="PTHR35793:SF2">
    <property type="entry name" value="INNER MEMBRANE PROTEIN YJIG"/>
    <property type="match status" value="1"/>
</dbReference>
<keyword evidence="1" id="KW-0812">Transmembrane</keyword>
<gene>
    <name evidence="3" type="ORF">IAC95_01840</name>
</gene>
<dbReference type="InterPro" id="IPR011642">
    <property type="entry name" value="Gate_dom"/>
</dbReference>
<keyword evidence="1" id="KW-1133">Transmembrane helix</keyword>
<dbReference type="EMBL" id="DVHL01000016">
    <property type="protein sequence ID" value="HIR65615.1"/>
    <property type="molecule type" value="Genomic_DNA"/>
</dbReference>
<feature type="transmembrane region" description="Helical" evidence="1">
    <location>
        <begin position="142"/>
        <end position="164"/>
    </location>
</feature>
<reference evidence="3" key="2">
    <citation type="journal article" date="2021" name="PeerJ">
        <title>Extensive microbial diversity within the chicken gut microbiome revealed by metagenomics and culture.</title>
        <authorList>
            <person name="Gilroy R."/>
            <person name="Ravi A."/>
            <person name="Getino M."/>
            <person name="Pursley I."/>
            <person name="Horton D.L."/>
            <person name="Alikhan N.F."/>
            <person name="Baker D."/>
            <person name="Gharbi K."/>
            <person name="Hall N."/>
            <person name="Watson M."/>
            <person name="Adriaenssens E.M."/>
            <person name="Foster-Nyarko E."/>
            <person name="Jarju S."/>
            <person name="Secka A."/>
            <person name="Antonio M."/>
            <person name="Oren A."/>
            <person name="Chaudhuri R.R."/>
            <person name="La Ragione R."/>
            <person name="Hildebrand F."/>
            <person name="Pallen M.J."/>
        </authorList>
    </citation>
    <scope>NUCLEOTIDE SEQUENCE</scope>
    <source>
        <strain evidence="3">CHK121-14286</strain>
    </source>
</reference>
<evidence type="ECO:0000259" key="2">
    <source>
        <dbReference type="Pfam" id="PF07670"/>
    </source>
</evidence>
<sequence length="167" mass="18212">MNYVVPVLIVLVLAFALFKKVNVYDSFVLGAKKSFSLSLSVFPYLAAMFITVNALQASGLEKYLTEFFAPPFRLLGIPEEVVKLVLLRPFSGSGSLAILTDVYKNYGVDSYVGRCASVIMGSSETVFYVASVYFAQTNVKRTGFAIPIGLFCNLVGSVLACLLCRVM</sequence>
<accession>A0A9D1J7Q4</accession>
<protein>
    <submittedName>
        <fullName evidence="3">Spore maturation protein</fullName>
    </submittedName>
</protein>
<feature type="transmembrane region" description="Helical" evidence="1">
    <location>
        <begin position="35"/>
        <end position="55"/>
    </location>
</feature>
<dbReference type="AlphaFoldDB" id="A0A9D1J7Q4"/>
<name>A0A9D1J7Q4_9BACT</name>
<evidence type="ECO:0000313" key="4">
    <source>
        <dbReference type="Proteomes" id="UP000824200"/>
    </source>
</evidence>
<reference evidence="3" key="1">
    <citation type="submission" date="2020-10" db="EMBL/GenBank/DDBJ databases">
        <authorList>
            <person name="Gilroy R."/>
        </authorList>
    </citation>
    <scope>NUCLEOTIDE SEQUENCE</scope>
    <source>
        <strain evidence="3">CHK121-14286</strain>
    </source>
</reference>
<keyword evidence="1" id="KW-0472">Membrane</keyword>
<dbReference type="PANTHER" id="PTHR35793">
    <property type="entry name" value="INNER MEMBRANE PROTEIN YJIG"/>
    <property type="match status" value="1"/>
</dbReference>
<feature type="domain" description="Nucleoside transporter/FeoB GTPase Gate" evidence="2">
    <location>
        <begin position="39"/>
        <end position="137"/>
    </location>
</feature>
<evidence type="ECO:0000256" key="1">
    <source>
        <dbReference type="SAM" id="Phobius"/>
    </source>
</evidence>
<proteinExistence type="predicted"/>
<comment type="caution">
    <text evidence="3">The sequence shown here is derived from an EMBL/GenBank/DDBJ whole genome shotgun (WGS) entry which is preliminary data.</text>
</comment>
<dbReference type="InterPro" id="IPR052549">
    <property type="entry name" value="SpmB"/>
</dbReference>